<keyword evidence="2" id="KW-1185">Reference proteome</keyword>
<reference evidence="1" key="1">
    <citation type="submission" date="2021-05" db="EMBL/GenBank/DDBJ databases">
        <authorList>
            <person name="Scholz U."/>
            <person name="Mascher M."/>
            <person name="Fiebig A."/>
        </authorList>
    </citation>
    <scope>NUCLEOTIDE SEQUENCE [LARGE SCALE GENOMIC DNA]</scope>
</reference>
<evidence type="ECO:0000313" key="2">
    <source>
        <dbReference type="Proteomes" id="UP001732700"/>
    </source>
</evidence>
<sequence length="238" mass="26670">MAEHGRRAADHCWKVTKSAVIADTCVPMFQLPCLCAWHCLCCRYAQAGKDASLCAWQCVQFWTPLSLTVFFLWLLYRPDRFYPTVDSAVLTALHVTTGAAGKSSLEYDLAASLNLRNSNARLSIRYLDVGVAAFYNGTRLGSADNSLPGSFRQGPKNTTVLRSSFQGTVADVDEGVVKELDRERAAETVHVRVSVDLTIMYKVWFVQEVFFYKYDCWLWFTLPPNAVFHGDGASCLRV</sequence>
<proteinExistence type="predicted"/>
<evidence type="ECO:0000313" key="1">
    <source>
        <dbReference type="EnsemblPlants" id="AVESA.00010b.r2.6CG1115890.1.CDS.1"/>
    </source>
</evidence>
<accession>A0ACD5Z8W6</accession>
<protein>
    <submittedName>
        <fullName evidence="1">Uncharacterized protein</fullName>
    </submittedName>
</protein>
<organism evidence="1 2">
    <name type="scientific">Avena sativa</name>
    <name type="common">Oat</name>
    <dbReference type="NCBI Taxonomy" id="4498"/>
    <lineage>
        <taxon>Eukaryota</taxon>
        <taxon>Viridiplantae</taxon>
        <taxon>Streptophyta</taxon>
        <taxon>Embryophyta</taxon>
        <taxon>Tracheophyta</taxon>
        <taxon>Spermatophyta</taxon>
        <taxon>Magnoliopsida</taxon>
        <taxon>Liliopsida</taxon>
        <taxon>Poales</taxon>
        <taxon>Poaceae</taxon>
        <taxon>BOP clade</taxon>
        <taxon>Pooideae</taxon>
        <taxon>Poodae</taxon>
        <taxon>Poeae</taxon>
        <taxon>Poeae Chloroplast Group 1 (Aveneae type)</taxon>
        <taxon>Aveninae</taxon>
        <taxon>Avena</taxon>
    </lineage>
</organism>
<name>A0ACD5Z8W6_AVESA</name>
<reference evidence="1" key="2">
    <citation type="submission" date="2025-09" db="UniProtKB">
        <authorList>
            <consortium name="EnsemblPlants"/>
        </authorList>
    </citation>
    <scope>IDENTIFICATION</scope>
</reference>
<dbReference type="Proteomes" id="UP001732700">
    <property type="component" value="Chromosome 6C"/>
</dbReference>
<dbReference type="EnsemblPlants" id="AVESA.00010b.r2.6CG1115890.1">
    <property type="protein sequence ID" value="AVESA.00010b.r2.6CG1115890.1.CDS.1"/>
    <property type="gene ID" value="AVESA.00010b.r2.6CG1115890"/>
</dbReference>